<keyword evidence="1" id="KW-0175">Coiled coil</keyword>
<dbReference type="OrthoDB" id="252146at2759"/>
<dbReference type="VEuPathDB" id="TriTrypDB:BSAL_43145"/>
<protein>
    <recommendedName>
        <fullName evidence="3">WW domain-containing protein</fullName>
    </recommendedName>
</protein>
<dbReference type="OMA" id="TAHRDAM"/>
<dbReference type="InterPro" id="IPR036020">
    <property type="entry name" value="WW_dom_sf"/>
</dbReference>
<name>A0A0S4JPL9_BODSA</name>
<evidence type="ECO:0000256" key="1">
    <source>
        <dbReference type="SAM" id="Coils"/>
    </source>
</evidence>
<gene>
    <name evidence="4" type="ORF">BSAL_43145</name>
</gene>
<feature type="domain" description="WW" evidence="3">
    <location>
        <begin position="18"/>
        <end position="45"/>
    </location>
</feature>
<dbReference type="InterPro" id="IPR001202">
    <property type="entry name" value="WW_dom"/>
</dbReference>
<evidence type="ECO:0000313" key="5">
    <source>
        <dbReference type="Proteomes" id="UP000051952"/>
    </source>
</evidence>
<proteinExistence type="predicted"/>
<dbReference type="Gene3D" id="2.20.70.10">
    <property type="match status" value="1"/>
</dbReference>
<dbReference type="AlphaFoldDB" id="A0A0S4JPL9"/>
<keyword evidence="5" id="KW-1185">Reference proteome</keyword>
<dbReference type="Proteomes" id="UP000051952">
    <property type="component" value="Unassembled WGS sequence"/>
</dbReference>
<feature type="compositionally biased region" description="Low complexity" evidence="2">
    <location>
        <begin position="51"/>
        <end position="62"/>
    </location>
</feature>
<reference evidence="5" key="1">
    <citation type="submission" date="2015-09" db="EMBL/GenBank/DDBJ databases">
        <authorList>
            <consortium name="Pathogen Informatics"/>
        </authorList>
    </citation>
    <scope>NUCLEOTIDE SEQUENCE [LARGE SCALE GENOMIC DNA]</scope>
    <source>
        <strain evidence="5">Lake Konstanz</strain>
    </source>
</reference>
<dbReference type="CDD" id="cd00201">
    <property type="entry name" value="WW"/>
    <property type="match status" value="1"/>
</dbReference>
<organism evidence="4 5">
    <name type="scientific">Bodo saltans</name>
    <name type="common">Flagellated protozoan</name>
    <dbReference type="NCBI Taxonomy" id="75058"/>
    <lineage>
        <taxon>Eukaryota</taxon>
        <taxon>Discoba</taxon>
        <taxon>Euglenozoa</taxon>
        <taxon>Kinetoplastea</taxon>
        <taxon>Metakinetoplastina</taxon>
        <taxon>Eubodonida</taxon>
        <taxon>Bodonidae</taxon>
        <taxon>Bodo</taxon>
    </lineage>
</organism>
<evidence type="ECO:0000256" key="2">
    <source>
        <dbReference type="SAM" id="MobiDB-lite"/>
    </source>
</evidence>
<evidence type="ECO:0000313" key="4">
    <source>
        <dbReference type="EMBL" id="CUG93490.1"/>
    </source>
</evidence>
<feature type="coiled-coil region" evidence="1">
    <location>
        <begin position="221"/>
        <end position="276"/>
    </location>
</feature>
<sequence>MSSSIEERVAEALRSGVWKEKIAPTGKKFYANTTTKKTVWNLAKELEAQDQAAATASRAMTSGPSLKDLREERLEKARRRQEEESQLNTQLAALERQKVKLENEIAMLQGPVEAESAAIEELKKQLMDQKIGVDSVVREALLRRKERFDELNSLQTKVSKMEAAKEHETAHRDAMKSRHENLVAKAHELRSDLLREQATAETLKQATRASELKLGQAQEEMHRVQQQVDAKRMLLAELESDVVVASKQKAEVEQQVTDLQRTLNELKQRLEKKREQSYASRELEKKRSGASDDYQLLVSLMQKVDARRQTLKQLSQTVQLQDEVSKYHSSTTRLKHVLLDAKRDKEQLERLNRMLEHQISSGTQLLTEYKSQAISLKHELTLQQDASFGNTTGGTVFASSGKVVFNSSTSNGAQR</sequence>
<feature type="region of interest" description="Disordered" evidence="2">
    <location>
        <begin position="51"/>
        <end position="70"/>
    </location>
</feature>
<dbReference type="EMBL" id="CYKH01002157">
    <property type="protein sequence ID" value="CUG93490.1"/>
    <property type="molecule type" value="Genomic_DNA"/>
</dbReference>
<evidence type="ECO:0000259" key="3">
    <source>
        <dbReference type="PROSITE" id="PS50020"/>
    </source>
</evidence>
<accession>A0A0S4JPL9</accession>
<dbReference type="SUPFAM" id="SSF51045">
    <property type="entry name" value="WW domain"/>
    <property type="match status" value="1"/>
</dbReference>
<dbReference type="PROSITE" id="PS50020">
    <property type="entry name" value="WW_DOMAIN_2"/>
    <property type="match status" value="1"/>
</dbReference>